<feature type="transmembrane region" description="Helical" evidence="1">
    <location>
        <begin position="6"/>
        <end position="26"/>
    </location>
</feature>
<keyword evidence="1" id="KW-1133">Transmembrane helix</keyword>
<feature type="transmembrane region" description="Helical" evidence="1">
    <location>
        <begin position="258"/>
        <end position="282"/>
    </location>
</feature>
<dbReference type="Proteomes" id="UP000267798">
    <property type="component" value="Unassembled WGS sequence"/>
</dbReference>
<accession>A0A3A6PGL7</accession>
<protein>
    <recommendedName>
        <fullName evidence="4">Type II secretion system protein GspF domain-containing protein</fullName>
    </recommendedName>
</protein>
<name>A0A3A6PGL7_9BACL</name>
<dbReference type="AlphaFoldDB" id="A0A3A6PGL7"/>
<evidence type="ECO:0000256" key="1">
    <source>
        <dbReference type="SAM" id="Phobius"/>
    </source>
</evidence>
<dbReference type="RefSeq" id="WP_120106950.1">
    <property type="nucleotide sequence ID" value="NZ_QXQB01000001.1"/>
</dbReference>
<dbReference type="EMBL" id="QXQB01000001">
    <property type="protein sequence ID" value="RJX40932.1"/>
    <property type="molecule type" value="Genomic_DNA"/>
</dbReference>
<feature type="transmembrane region" description="Helical" evidence="1">
    <location>
        <begin position="108"/>
        <end position="130"/>
    </location>
</feature>
<proteinExistence type="predicted"/>
<feature type="transmembrane region" description="Helical" evidence="1">
    <location>
        <begin position="83"/>
        <end position="102"/>
    </location>
</feature>
<evidence type="ECO:0008006" key="4">
    <source>
        <dbReference type="Google" id="ProtNLM"/>
    </source>
</evidence>
<reference evidence="2 3" key="1">
    <citation type="submission" date="2018-09" db="EMBL/GenBank/DDBJ databases">
        <title>Paenibacillus aracenensis nov. sp. isolated from a cave in southern Spain.</title>
        <authorList>
            <person name="Jurado V."/>
            <person name="Gutierrez-Patricio S."/>
            <person name="Gonzalez-Pimentel J.L."/>
            <person name="Miller A.Z."/>
            <person name="Laiz L."/>
            <person name="Saiz-Jimenez C."/>
        </authorList>
    </citation>
    <scope>NUCLEOTIDE SEQUENCE [LARGE SCALE GENOMIC DNA]</scope>
    <source>
        <strain evidence="2 3">JCM 19203</strain>
    </source>
</reference>
<organism evidence="2 3">
    <name type="scientific">Paenibacillus pinisoli</name>
    <dbReference type="NCBI Taxonomy" id="1276110"/>
    <lineage>
        <taxon>Bacteria</taxon>
        <taxon>Bacillati</taxon>
        <taxon>Bacillota</taxon>
        <taxon>Bacilli</taxon>
        <taxon>Bacillales</taxon>
        <taxon>Paenibacillaceae</taxon>
        <taxon>Paenibacillus</taxon>
    </lineage>
</organism>
<comment type="caution">
    <text evidence="2">The sequence shown here is derived from an EMBL/GenBank/DDBJ whole genome shotgun (WGS) entry which is preliminary data.</text>
</comment>
<sequence>MLTTIIKTVIYITGVFSLLFLVREIYYIRRRSPPKLTQKFNEYVRSFQPWFKQKYQDPKLDTVINEAGLSAMSAWAYKFCRDAGFLLLIIILHVQFLFSGHYPLKGMIITAIAYIISLTGYNFMPTQVLLRMLGKERKSEKNDEIVMLYMLFSNDSYTETADHFQSVVSKLKEYRRYLNYLRPDVDQLVFDYSFEGGRAFESFGKRVGTKESKMLATILAKINQSNPETAVDLMEQHYETFLDFRRQRRKRKLRSNGYIGFTVVFLAIVAVLFAISSITGAYTNMLFTEVY</sequence>
<evidence type="ECO:0000313" key="2">
    <source>
        <dbReference type="EMBL" id="RJX40932.1"/>
    </source>
</evidence>
<keyword evidence="1" id="KW-0472">Membrane</keyword>
<gene>
    <name evidence="2" type="ORF">D3P09_02635</name>
</gene>
<evidence type="ECO:0000313" key="3">
    <source>
        <dbReference type="Proteomes" id="UP000267798"/>
    </source>
</evidence>
<keyword evidence="1" id="KW-0812">Transmembrane</keyword>
<dbReference type="OrthoDB" id="2586609at2"/>
<keyword evidence="3" id="KW-1185">Reference proteome</keyword>